<dbReference type="Gene3D" id="3.30.70.640">
    <property type="entry name" value="Molybdopterin cofactor biosynthesis C (MoaC) domain"/>
    <property type="match status" value="1"/>
</dbReference>
<dbReference type="NCBIfam" id="NF002947">
    <property type="entry name" value="PRK03604.1"/>
    <property type="match status" value="1"/>
</dbReference>
<comment type="caution">
    <text evidence="5">The sequence shown here is derived from an EMBL/GenBank/DDBJ whole genome shotgun (WGS) entry which is preliminary data.</text>
</comment>
<dbReference type="InterPro" id="IPR012247">
    <property type="entry name" value="MoaC_MogA"/>
</dbReference>
<evidence type="ECO:0000313" key="6">
    <source>
        <dbReference type="Proteomes" id="UP001597459"/>
    </source>
</evidence>
<dbReference type="GO" id="GO:0061799">
    <property type="term" value="F:cyclic pyranopterin monophosphate synthase activity"/>
    <property type="evidence" value="ECO:0007669"/>
    <property type="project" value="UniProtKB-EC"/>
</dbReference>
<dbReference type="InterPro" id="IPR023045">
    <property type="entry name" value="MoaC"/>
</dbReference>
<dbReference type="Pfam" id="PF00994">
    <property type="entry name" value="MoCF_biosynth"/>
    <property type="match status" value="1"/>
</dbReference>
<dbReference type="PANTHER" id="PTHR43764">
    <property type="entry name" value="MOLYBDENUM COFACTOR BIOSYNTHESIS"/>
    <property type="match status" value="1"/>
</dbReference>
<evidence type="ECO:0000256" key="2">
    <source>
        <dbReference type="ARBA" id="ARBA00023150"/>
    </source>
</evidence>
<dbReference type="RefSeq" id="WP_378258602.1">
    <property type="nucleotide sequence ID" value="NZ_JBHSJV010000001.1"/>
</dbReference>
<comment type="pathway">
    <text evidence="1">Cofactor biosynthesis; molybdopterin biosynthesis.</text>
</comment>
<accession>A0ABW5N9F9</accession>
<dbReference type="CDD" id="cd00886">
    <property type="entry name" value="MogA_MoaB"/>
    <property type="match status" value="1"/>
</dbReference>
<dbReference type="Proteomes" id="UP001597459">
    <property type="component" value="Unassembled WGS sequence"/>
</dbReference>
<evidence type="ECO:0000256" key="3">
    <source>
        <dbReference type="ARBA" id="ARBA00055087"/>
    </source>
</evidence>
<dbReference type="InterPro" id="IPR036522">
    <property type="entry name" value="MoaC_sf"/>
</dbReference>
<keyword evidence="6" id="KW-1185">Reference proteome</keyword>
<protein>
    <submittedName>
        <fullName evidence="5">Bifunctional molybdenum cofactor biosynthesis protein MoaC/MoaB</fullName>
        <ecNumber evidence="5">4.6.1.17</ecNumber>
    </submittedName>
</protein>
<dbReference type="EMBL" id="JBHULX010000027">
    <property type="protein sequence ID" value="MFD2591928.1"/>
    <property type="molecule type" value="Genomic_DNA"/>
</dbReference>
<evidence type="ECO:0000259" key="4">
    <source>
        <dbReference type="SMART" id="SM00852"/>
    </source>
</evidence>
<dbReference type="SUPFAM" id="SSF53218">
    <property type="entry name" value="Molybdenum cofactor biosynthesis proteins"/>
    <property type="match status" value="1"/>
</dbReference>
<keyword evidence="2" id="KW-0501">Molybdenum cofactor biosynthesis</keyword>
<keyword evidence="5" id="KW-0456">Lyase</keyword>
<sequence>MVDITHKQTTLRTAVAQATVKVSKPETITAIRKNTVPKGDVLSMSKAAGLLGVKQTPNLLPDCHPIPIEYTSVEYEINELEIEILFTVKTIYKTGVEVEAMHGASVVALNMYDMLKPIDKGIEIKEIKLLEKKGGKSDFKDRFRKDLTATVIVCSDTISAGQKEDKAGKAIITVLEENEVSISKYIVIPDEIEEIALCAKKYAEQNIDLIIYTGGTGLSKRDVTPEALLPLLDRRIPGIEETIRRYGQERTPYAMLSRSVAGTLKNSLVLGLPGSTNGAKESMEAVFPAILHLFRIFKGARHD</sequence>
<dbReference type="EC" id="4.6.1.17" evidence="5"/>
<comment type="function">
    <text evidence="3">Catalyzes the conversion of (8S)-3',8-cyclo-7,8-dihydroguanosine 5'-triphosphate to cyclic pyranopterin monophosphate (cPMP).</text>
</comment>
<dbReference type="PIRSF" id="PIRSF036594">
    <property type="entry name" value="MoaC_MogA"/>
    <property type="match status" value="1"/>
</dbReference>
<dbReference type="SMART" id="SM00852">
    <property type="entry name" value="MoCF_biosynth"/>
    <property type="match status" value="1"/>
</dbReference>
<dbReference type="PANTHER" id="PTHR43764:SF1">
    <property type="entry name" value="MOLYBDOPTERIN MOLYBDOTRANSFERASE"/>
    <property type="match status" value="1"/>
</dbReference>
<dbReference type="InterPro" id="IPR001453">
    <property type="entry name" value="MoaB/Mog_dom"/>
</dbReference>
<dbReference type="InterPro" id="IPR051920">
    <property type="entry name" value="MPT_Adenylyltrnsfr/MoaC-Rel"/>
</dbReference>
<dbReference type="Gene3D" id="3.40.980.10">
    <property type="entry name" value="MoaB/Mog-like domain"/>
    <property type="match status" value="1"/>
</dbReference>
<dbReference type="NCBIfam" id="TIGR00581">
    <property type="entry name" value="moaC"/>
    <property type="match status" value="1"/>
</dbReference>
<organism evidence="5 6">
    <name type="scientific">Aquimarina hainanensis</name>
    <dbReference type="NCBI Taxonomy" id="1578017"/>
    <lineage>
        <taxon>Bacteria</taxon>
        <taxon>Pseudomonadati</taxon>
        <taxon>Bacteroidota</taxon>
        <taxon>Flavobacteriia</taxon>
        <taxon>Flavobacteriales</taxon>
        <taxon>Flavobacteriaceae</taxon>
        <taxon>Aquimarina</taxon>
    </lineage>
</organism>
<evidence type="ECO:0000313" key="5">
    <source>
        <dbReference type="EMBL" id="MFD2591928.1"/>
    </source>
</evidence>
<dbReference type="InterPro" id="IPR036425">
    <property type="entry name" value="MoaB/Mog-like_dom_sf"/>
</dbReference>
<dbReference type="InterPro" id="IPR002820">
    <property type="entry name" value="Mopterin_CF_biosynth-C_dom"/>
</dbReference>
<dbReference type="Pfam" id="PF01967">
    <property type="entry name" value="MoaC"/>
    <property type="match status" value="1"/>
</dbReference>
<gene>
    <name evidence="5" type="primary">moaCB</name>
    <name evidence="5" type="ORF">ACFSTE_13910</name>
</gene>
<name>A0ABW5N9F9_9FLAO</name>
<feature type="domain" description="MoaB/Mog" evidence="4">
    <location>
        <begin position="150"/>
        <end position="293"/>
    </location>
</feature>
<proteinExistence type="predicted"/>
<dbReference type="NCBIfam" id="TIGR00177">
    <property type="entry name" value="molyb_syn"/>
    <property type="match status" value="1"/>
</dbReference>
<dbReference type="SUPFAM" id="SSF55040">
    <property type="entry name" value="Molybdenum cofactor biosynthesis protein C, MoaC"/>
    <property type="match status" value="1"/>
</dbReference>
<reference evidence="6" key="1">
    <citation type="journal article" date="2019" name="Int. J. Syst. Evol. Microbiol.">
        <title>The Global Catalogue of Microorganisms (GCM) 10K type strain sequencing project: providing services to taxonomists for standard genome sequencing and annotation.</title>
        <authorList>
            <consortium name="The Broad Institute Genomics Platform"/>
            <consortium name="The Broad Institute Genome Sequencing Center for Infectious Disease"/>
            <person name="Wu L."/>
            <person name="Ma J."/>
        </authorList>
    </citation>
    <scope>NUCLEOTIDE SEQUENCE [LARGE SCALE GENOMIC DNA]</scope>
    <source>
        <strain evidence="6">KCTC 42423</strain>
    </source>
</reference>
<evidence type="ECO:0000256" key="1">
    <source>
        <dbReference type="ARBA" id="ARBA00005046"/>
    </source>
</evidence>